<protein>
    <submittedName>
        <fullName evidence="3">Uncharacterized protein</fullName>
    </submittedName>
</protein>
<accession>A0A976FPS5</accession>
<dbReference type="AlphaFoldDB" id="A0A976FPS5"/>
<evidence type="ECO:0000256" key="1">
    <source>
        <dbReference type="SAM" id="Phobius"/>
    </source>
</evidence>
<dbReference type="KEGG" id="blac:94350837"/>
<reference evidence="3 4" key="1">
    <citation type="journal article" date="2021" name="Genome Biol.">
        <title>AFLAP: assembly-free linkage analysis pipeline using k-mers from genome sequencing data.</title>
        <authorList>
            <person name="Fletcher K."/>
            <person name="Zhang L."/>
            <person name="Gil J."/>
            <person name="Han R."/>
            <person name="Cavanaugh K."/>
            <person name="Michelmore R."/>
        </authorList>
    </citation>
    <scope>NUCLEOTIDE SEQUENCE [LARGE SCALE GENOMIC DNA]</scope>
    <source>
        <strain evidence="3 4">SF5</strain>
    </source>
</reference>
<keyword evidence="4" id="KW-1185">Reference proteome</keyword>
<evidence type="ECO:0000313" key="4">
    <source>
        <dbReference type="Proteomes" id="UP000294530"/>
    </source>
</evidence>
<feature type="transmembrane region" description="Helical" evidence="1">
    <location>
        <begin position="198"/>
        <end position="223"/>
    </location>
</feature>
<comment type="caution">
    <text evidence="3">The sequence shown here is derived from an EMBL/GenBank/DDBJ whole genome shotgun (WGS) entry which is preliminary data.</text>
</comment>
<proteinExistence type="predicted"/>
<sequence length="260" mass="26892">MQLRPTIAALVANVAVSTHSVMVGAVACAEICYGTELTGFGPGGIPGCSCSGLQQGARTGDGSCSCGQCYEKAQGKVFGFAINADGMCTYGTDCGTCDFSLSWTAGTDKPANVTSTPEVPFVPATPAPALTTEVTPFVPATVAPSDTVSSVVPPIATIAANNSSASTDNSISSAGDEANSSIVSPGAIEELATVFRTWQIVLALCCFALLFIVVVVAVCACYCKARSRLNQDEDDHRQYPQRFEPLRTGPIVSKRPFTVV</sequence>
<keyword evidence="1" id="KW-0472">Membrane</keyword>
<organism evidence="3 4">
    <name type="scientific">Bremia lactucae</name>
    <name type="common">Lettuce downy mildew</name>
    <dbReference type="NCBI Taxonomy" id="4779"/>
    <lineage>
        <taxon>Eukaryota</taxon>
        <taxon>Sar</taxon>
        <taxon>Stramenopiles</taxon>
        <taxon>Oomycota</taxon>
        <taxon>Peronosporomycetes</taxon>
        <taxon>Peronosporales</taxon>
        <taxon>Peronosporaceae</taxon>
        <taxon>Bremia</taxon>
    </lineage>
</organism>
<dbReference type="EMBL" id="SHOA02000001">
    <property type="protein sequence ID" value="TDH70611.1"/>
    <property type="molecule type" value="Genomic_DNA"/>
</dbReference>
<dbReference type="RefSeq" id="XP_067820110.1">
    <property type="nucleotide sequence ID" value="XM_067965166.1"/>
</dbReference>
<evidence type="ECO:0000313" key="3">
    <source>
        <dbReference type="EMBL" id="TDH70611.1"/>
    </source>
</evidence>
<name>A0A976FPS5_BRELC</name>
<dbReference type="PROSITE" id="PS51257">
    <property type="entry name" value="PROKAR_LIPOPROTEIN"/>
    <property type="match status" value="1"/>
</dbReference>
<keyword evidence="1" id="KW-0812">Transmembrane</keyword>
<dbReference type="GeneID" id="94350837"/>
<keyword evidence="1" id="KW-1133">Transmembrane helix</keyword>
<feature type="signal peptide" evidence="2">
    <location>
        <begin position="1"/>
        <end position="28"/>
    </location>
</feature>
<dbReference type="Proteomes" id="UP000294530">
    <property type="component" value="Unassembled WGS sequence"/>
</dbReference>
<feature type="chain" id="PRO_5037171625" evidence="2">
    <location>
        <begin position="29"/>
        <end position="260"/>
    </location>
</feature>
<evidence type="ECO:0000256" key="2">
    <source>
        <dbReference type="SAM" id="SignalP"/>
    </source>
</evidence>
<keyword evidence="2" id="KW-0732">Signal</keyword>
<gene>
    <name evidence="3" type="ORF">CCR75_007102</name>
</gene>